<sequence>MSEFNPEQPKEQPPSALGQETVKMEKPQPELGWELPPAEETQKLAWQADLQLADFDQILFKRRLNPAETEKAQTLAREILAPTAMRGLIIRRGEDNKNLHVLKDAFDLLAKVKFSKDNFLRLEENEVLRALHELKIPPVGLNELFTTFFYFGDERNAQKVLRVIEKIGRETGNAEVFLRGLEDNNALLIKGGRQPETEDLDNLEQKAQAAGLPVLAAKIGYGKILAAGLPPKKAETLFAGLAGRFLALDNMVEFLRTKAEQGMALLSLAQQQSEQPQSQQQTIKQAKEIAATLIKQGRKVDYPVVFIYAHLIRALANQEAVMALKKKYGKLDISKYTKTDQQKLETAQALAAGEEETAQRLIKTYQYKMPNLPGIYREVNKSKE</sequence>
<name>A0A2M8KI65_9BACT</name>
<evidence type="ECO:0000313" key="2">
    <source>
        <dbReference type="EMBL" id="PJE59616.1"/>
    </source>
</evidence>
<organism evidence="2 3">
    <name type="scientific">Candidatus Portnoybacteria bacterium CG10_big_fil_rev_8_21_14_0_10_44_7</name>
    <dbReference type="NCBI Taxonomy" id="1974816"/>
    <lineage>
        <taxon>Bacteria</taxon>
        <taxon>Candidatus Portnoyibacteriota</taxon>
    </lineage>
</organism>
<dbReference type="AlphaFoldDB" id="A0A2M8KI65"/>
<feature type="region of interest" description="Disordered" evidence="1">
    <location>
        <begin position="1"/>
        <end position="31"/>
    </location>
</feature>
<gene>
    <name evidence="2" type="ORF">COU85_02715</name>
</gene>
<evidence type="ECO:0000313" key="3">
    <source>
        <dbReference type="Proteomes" id="UP000231086"/>
    </source>
</evidence>
<evidence type="ECO:0000256" key="1">
    <source>
        <dbReference type="SAM" id="MobiDB-lite"/>
    </source>
</evidence>
<reference evidence="3" key="1">
    <citation type="submission" date="2017-09" db="EMBL/GenBank/DDBJ databases">
        <title>Depth-based differentiation of microbial function through sediment-hosted aquifers and enrichment of novel symbionts in the deep terrestrial subsurface.</title>
        <authorList>
            <person name="Probst A.J."/>
            <person name="Ladd B."/>
            <person name="Jarett J.K."/>
            <person name="Geller-Mcgrath D.E."/>
            <person name="Sieber C.M.K."/>
            <person name="Emerson J.B."/>
            <person name="Anantharaman K."/>
            <person name="Thomas B.C."/>
            <person name="Malmstrom R."/>
            <person name="Stieglmeier M."/>
            <person name="Klingl A."/>
            <person name="Woyke T."/>
            <person name="Ryan C.M."/>
            <person name="Banfield J.F."/>
        </authorList>
    </citation>
    <scope>NUCLEOTIDE SEQUENCE [LARGE SCALE GENOMIC DNA]</scope>
</reference>
<comment type="caution">
    <text evidence="2">The sequence shown here is derived from an EMBL/GenBank/DDBJ whole genome shotgun (WGS) entry which is preliminary data.</text>
</comment>
<protein>
    <submittedName>
        <fullName evidence="2">Uncharacterized protein</fullName>
    </submittedName>
</protein>
<accession>A0A2M8KI65</accession>
<dbReference type="Proteomes" id="UP000231086">
    <property type="component" value="Unassembled WGS sequence"/>
</dbReference>
<dbReference type="EMBL" id="PFEA01000052">
    <property type="protein sequence ID" value="PJE59616.1"/>
    <property type="molecule type" value="Genomic_DNA"/>
</dbReference>
<proteinExistence type="predicted"/>